<dbReference type="PROSITE" id="PS51904">
    <property type="entry name" value="GLYCOSYL_HYDROL_F25_2"/>
    <property type="match status" value="1"/>
</dbReference>
<dbReference type="SMART" id="SM00641">
    <property type="entry name" value="Glyco_25"/>
    <property type="match status" value="1"/>
</dbReference>
<dbReference type="EMBL" id="SDWY01000009">
    <property type="protein sequence ID" value="MDN6901103.1"/>
    <property type="molecule type" value="Genomic_DNA"/>
</dbReference>
<keyword evidence="4" id="KW-0326">Glycosidase</keyword>
<keyword evidence="3" id="KW-0378">Hydrolase</keyword>
<dbReference type="InterPro" id="IPR025987">
    <property type="entry name" value="GW_dom"/>
</dbReference>
<dbReference type="InterPro" id="IPR002053">
    <property type="entry name" value="Glyco_hydro_25"/>
</dbReference>
<dbReference type="GO" id="GO:0016998">
    <property type="term" value="P:cell wall macromolecule catabolic process"/>
    <property type="evidence" value="ECO:0007669"/>
    <property type="project" value="InterPro"/>
</dbReference>
<dbReference type="GO" id="GO:0003796">
    <property type="term" value="F:lysozyme activity"/>
    <property type="evidence" value="ECO:0007669"/>
    <property type="project" value="InterPro"/>
</dbReference>
<dbReference type="InterPro" id="IPR017853">
    <property type="entry name" value="GH"/>
</dbReference>
<evidence type="ECO:0000313" key="6">
    <source>
        <dbReference type="EMBL" id="MDN6901103.1"/>
    </source>
</evidence>
<evidence type="ECO:0000256" key="1">
    <source>
        <dbReference type="ARBA" id="ARBA00010646"/>
    </source>
</evidence>
<organism evidence="6 7">
    <name type="scientific">Oenococcus sicerae</name>
    <dbReference type="NCBI Taxonomy" id="2203724"/>
    <lineage>
        <taxon>Bacteria</taxon>
        <taxon>Bacillati</taxon>
        <taxon>Bacillota</taxon>
        <taxon>Bacilli</taxon>
        <taxon>Lactobacillales</taxon>
        <taxon>Lactobacillaceae</taxon>
        <taxon>Oenococcus</taxon>
    </lineage>
</organism>
<dbReference type="Pfam" id="PF01183">
    <property type="entry name" value="Glyco_hydro_25"/>
    <property type="match status" value="1"/>
</dbReference>
<dbReference type="AlphaFoldDB" id="A0AAJ1VMZ0"/>
<dbReference type="RefSeq" id="WP_301711563.1">
    <property type="nucleotide sequence ID" value="NZ_SDWY01000009.1"/>
</dbReference>
<evidence type="ECO:0000313" key="7">
    <source>
        <dbReference type="Proteomes" id="UP001167919"/>
    </source>
</evidence>
<dbReference type="InterPro" id="IPR018077">
    <property type="entry name" value="Glyco_hydro_fam25_subgr"/>
</dbReference>
<evidence type="ECO:0000259" key="5">
    <source>
        <dbReference type="Pfam" id="PF13457"/>
    </source>
</evidence>
<sequence length="249" mass="27494">GHIVTVIQQATTTRGDGQTYTYYQVKDTTANKTYWIDARGVSIFLNGYDISNYQSGISNGTVAGNFVIVKATEGTAYINPAMANQVASTLKAGKRLGLYHFASVGNAVDQANYFVKQIKSYLNGQSLLVLDWEGDAMNQGVAWAKTWLDTVYKLTGVRPLIYMSKSVTTKYNWSSVASNYGLWVAQYANDDPTGYQSSPWTDSNSYGAWSHPTIFQYTDNGSLTGYNGPLDLDIFYGDANYWNTLARIA</sequence>
<dbReference type="GO" id="GO:0009253">
    <property type="term" value="P:peptidoglycan catabolic process"/>
    <property type="evidence" value="ECO:0007669"/>
    <property type="project" value="InterPro"/>
</dbReference>
<accession>A0AAJ1VMZ0</accession>
<name>A0AAJ1VMZ0_9LACO</name>
<dbReference type="SUPFAM" id="SSF51445">
    <property type="entry name" value="(Trans)glycosidases"/>
    <property type="match status" value="1"/>
</dbReference>
<dbReference type="PANTHER" id="PTHR34135:SF2">
    <property type="entry name" value="LYSOZYME"/>
    <property type="match status" value="1"/>
</dbReference>
<evidence type="ECO:0000256" key="4">
    <source>
        <dbReference type="ARBA" id="ARBA00023295"/>
    </source>
</evidence>
<comment type="similarity">
    <text evidence="1">Belongs to the glycosyl hydrolase 25 family.</text>
</comment>
<gene>
    <name evidence="6" type="ORF">EVC35_08940</name>
</gene>
<feature type="non-terminal residue" evidence="6">
    <location>
        <position position="1"/>
    </location>
</feature>
<dbReference type="Gene3D" id="2.30.30.170">
    <property type="match status" value="1"/>
</dbReference>
<keyword evidence="2" id="KW-0732">Signal</keyword>
<evidence type="ECO:0000256" key="2">
    <source>
        <dbReference type="ARBA" id="ARBA00022729"/>
    </source>
</evidence>
<dbReference type="GO" id="GO:0016052">
    <property type="term" value="P:carbohydrate catabolic process"/>
    <property type="evidence" value="ECO:0007669"/>
    <property type="project" value="TreeGrafter"/>
</dbReference>
<dbReference type="InterPro" id="IPR038200">
    <property type="entry name" value="GW_dom_sf"/>
</dbReference>
<comment type="caution">
    <text evidence="6">The sequence shown here is derived from an EMBL/GenBank/DDBJ whole genome shotgun (WGS) entry which is preliminary data.</text>
</comment>
<reference evidence="6" key="1">
    <citation type="submission" date="2019-01" db="EMBL/GenBank/DDBJ databases">
        <title>Oenococcus sicerae UCMA17102.</title>
        <authorList>
            <person name="Cousin F.J."/>
            <person name="Le Guellec R."/>
            <person name="Cretenet M."/>
        </authorList>
    </citation>
    <scope>NUCLEOTIDE SEQUENCE</scope>
    <source>
        <strain evidence="6">UCMA17102</strain>
    </source>
</reference>
<feature type="domain" description="GW" evidence="5">
    <location>
        <begin position="1"/>
        <end position="41"/>
    </location>
</feature>
<protein>
    <submittedName>
        <fullName evidence="6">1,4-beta-N-acetylmuramidase</fullName>
    </submittedName>
</protein>
<proteinExistence type="inferred from homology"/>
<evidence type="ECO:0000256" key="3">
    <source>
        <dbReference type="ARBA" id="ARBA00022801"/>
    </source>
</evidence>
<dbReference type="Proteomes" id="UP001167919">
    <property type="component" value="Unassembled WGS sequence"/>
</dbReference>
<dbReference type="Gene3D" id="3.20.20.80">
    <property type="entry name" value="Glycosidases"/>
    <property type="match status" value="1"/>
</dbReference>
<dbReference type="Pfam" id="PF13457">
    <property type="entry name" value="GW"/>
    <property type="match status" value="1"/>
</dbReference>
<dbReference type="PANTHER" id="PTHR34135">
    <property type="entry name" value="LYSOZYME"/>
    <property type="match status" value="1"/>
</dbReference>